<keyword evidence="8" id="KW-1185">Reference proteome</keyword>
<dbReference type="KEGG" id="buy:D8S85_20220"/>
<keyword evidence="1" id="KW-0540">Nuclease</keyword>
<reference evidence="7 8" key="1">
    <citation type="submission" date="2018-10" db="EMBL/GenBank/DDBJ databases">
        <title>Butyricimonas faecalis sp. nov., isolated from human faeces and emended description of the genus Butyricimonas.</title>
        <authorList>
            <person name="Le Roy T."/>
            <person name="Van der Smissen P."/>
            <person name="Paquot A."/>
            <person name="Delzenne N."/>
            <person name="Muccioli G."/>
            <person name="Collet J.-F."/>
            <person name="Cani P.D."/>
        </authorList>
    </citation>
    <scope>NUCLEOTIDE SEQUENCE [LARGE SCALE GENOMIC DNA]</scope>
    <source>
        <strain evidence="7 8">H184</strain>
    </source>
</reference>
<gene>
    <name evidence="7" type="ORF">D8S85_20220</name>
</gene>
<evidence type="ECO:0000256" key="2">
    <source>
        <dbReference type="ARBA" id="ARBA00022759"/>
    </source>
</evidence>
<dbReference type="GO" id="GO:0016787">
    <property type="term" value="F:hydrolase activity"/>
    <property type="evidence" value="ECO:0007669"/>
    <property type="project" value="UniProtKB-KW"/>
</dbReference>
<keyword evidence="2 7" id="KW-0255">Endonuclease</keyword>
<dbReference type="InterPro" id="IPR004603">
    <property type="entry name" value="DNA_mismatch_endonuc_vsr"/>
</dbReference>
<organism evidence="7 8">
    <name type="scientific">Butyricimonas faecalis</name>
    <dbReference type="NCBI Taxonomy" id="2093856"/>
    <lineage>
        <taxon>Bacteria</taxon>
        <taxon>Pseudomonadati</taxon>
        <taxon>Bacteroidota</taxon>
        <taxon>Bacteroidia</taxon>
        <taxon>Bacteroidales</taxon>
        <taxon>Odoribacteraceae</taxon>
        <taxon>Butyricimonas</taxon>
    </lineage>
</organism>
<accession>A0A3Q9ISK7</accession>
<dbReference type="NCBIfam" id="TIGR00632">
    <property type="entry name" value="vsr"/>
    <property type="match status" value="1"/>
</dbReference>
<evidence type="ECO:0000256" key="4">
    <source>
        <dbReference type="ARBA" id="ARBA00022801"/>
    </source>
</evidence>
<dbReference type="GO" id="GO:0004519">
    <property type="term" value="F:endonuclease activity"/>
    <property type="evidence" value="ECO:0007669"/>
    <property type="project" value="UniProtKB-KW"/>
</dbReference>
<dbReference type="CDD" id="cd00221">
    <property type="entry name" value="Vsr"/>
    <property type="match status" value="1"/>
</dbReference>
<evidence type="ECO:0000313" key="8">
    <source>
        <dbReference type="Proteomes" id="UP000270673"/>
    </source>
</evidence>
<dbReference type="GO" id="GO:0006298">
    <property type="term" value="P:mismatch repair"/>
    <property type="evidence" value="ECO:0007669"/>
    <property type="project" value="InterPro"/>
</dbReference>
<dbReference type="AlphaFoldDB" id="A0A3Q9ISK7"/>
<dbReference type="EMBL" id="CP032819">
    <property type="protein sequence ID" value="AZS31646.1"/>
    <property type="molecule type" value="Genomic_DNA"/>
</dbReference>
<name>A0A3Q9ISK7_9BACT</name>
<keyword evidence="3" id="KW-0227">DNA damage</keyword>
<sequence length="173" mass="20968">MADVLTREQRHRCMSAIKSKNTKPELLVRKFLFSRGFRYRLNYPRLPGHPDLVLRKYKTVIFINGCFWHGHEGCKYYVLPKTNIEFWKNKIEQNRNRDMEERQKLVSMGWHCITVWECQLKSKVRQQTLDALEYMLYRINLEYRSVKPYEITEEEYSMVAEPIESYSKSINDM</sequence>
<dbReference type="InterPro" id="IPR011335">
    <property type="entry name" value="Restrct_endonuc-II-like"/>
</dbReference>
<proteinExistence type="inferred from homology"/>
<dbReference type="OrthoDB" id="9801520at2"/>
<evidence type="ECO:0000256" key="6">
    <source>
        <dbReference type="ARBA" id="ARBA00029466"/>
    </source>
</evidence>
<keyword evidence="4" id="KW-0378">Hydrolase</keyword>
<dbReference type="Gene3D" id="3.40.960.10">
    <property type="entry name" value="VSR Endonuclease"/>
    <property type="match status" value="1"/>
</dbReference>
<evidence type="ECO:0000256" key="3">
    <source>
        <dbReference type="ARBA" id="ARBA00022763"/>
    </source>
</evidence>
<dbReference type="Proteomes" id="UP000270673">
    <property type="component" value="Chromosome"/>
</dbReference>
<protein>
    <submittedName>
        <fullName evidence="7">Very short patch repair endonuclease</fullName>
    </submittedName>
</protein>
<dbReference type="Pfam" id="PF03852">
    <property type="entry name" value="Vsr"/>
    <property type="match status" value="1"/>
</dbReference>
<dbReference type="SUPFAM" id="SSF52980">
    <property type="entry name" value="Restriction endonuclease-like"/>
    <property type="match status" value="1"/>
</dbReference>
<comment type="similarity">
    <text evidence="6">Belongs to the Vsr family.</text>
</comment>
<evidence type="ECO:0000256" key="1">
    <source>
        <dbReference type="ARBA" id="ARBA00022722"/>
    </source>
</evidence>
<dbReference type="RefSeq" id="WP_127075603.1">
    <property type="nucleotide sequence ID" value="NZ_CP032819.1"/>
</dbReference>
<evidence type="ECO:0000256" key="5">
    <source>
        <dbReference type="ARBA" id="ARBA00023204"/>
    </source>
</evidence>
<evidence type="ECO:0000313" key="7">
    <source>
        <dbReference type="EMBL" id="AZS31646.1"/>
    </source>
</evidence>
<keyword evidence="5" id="KW-0234">DNA repair</keyword>